<gene>
    <name evidence="1" type="ORF">JKP34_10175</name>
</gene>
<dbReference type="InterPro" id="IPR014942">
    <property type="entry name" value="AbiEii"/>
</dbReference>
<proteinExistence type="predicted"/>
<evidence type="ECO:0000313" key="1">
    <source>
        <dbReference type="EMBL" id="MBL0765620.1"/>
    </source>
</evidence>
<dbReference type="EMBL" id="JAERQG010000002">
    <property type="protein sequence ID" value="MBL0765620.1"/>
    <property type="molecule type" value="Genomic_DNA"/>
</dbReference>
<dbReference type="Pfam" id="PF08843">
    <property type="entry name" value="AbiEii"/>
    <property type="match status" value="1"/>
</dbReference>
<evidence type="ECO:0008006" key="3">
    <source>
        <dbReference type="Google" id="ProtNLM"/>
    </source>
</evidence>
<dbReference type="Proteomes" id="UP000642920">
    <property type="component" value="Unassembled WGS sequence"/>
</dbReference>
<evidence type="ECO:0000313" key="2">
    <source>
        <dbReference type="Proteomes" id="UP000642920"/>
    </source>
</evidence>
<accession>A0A937DJ43</accession>
<reference evidence="1" key="1">
    <citation type="submission" date="2021-01" db="EMBL/GenBank/DDBJ databases">
        <title>Marivirga sp. nov., isolated from intertidal surface sediments.</title>
        <authorList>
            <person name="Zhang M."/>
        </authorList>
    </citation>
    <scope>NUCLEOTIDE SEQUENCE</scope>
    <source>
        <strain evidence="1">SM1354</strain>
    </source>
</reference>
<keyword evidence="2" id="KW-1185">Reference proteome</keyword>
<name>A0A937DJ43_9BACT</name>
<protein>
    <recommendedName>
        <fullName evidence="3">Nucleotidyl transferase AbiEii toxin, Type IV TA system</fullName>
    </recommendedName>
</protein>
<organism evidence="1 2">
    <name type="scientific">Marivirga atlantica</name>
    <dbReference type="NCBI Taxonomy" id="1548457"/>
    <lineage>
        <taxon>Bacteria</taxon>
        <taxon>Pseudomonadati</taxon>
        <taxon>Bacteroidota</taxon>
        <taxon>Cytophagia</taxon>
        <taxon>Cytophagales</taxon>
        <taxon>Marivirgaceae</taxon>
        <taxon>Marivirga</taxon>
    </lineage>
</organism>
<dbReference type="AlphaFoldDB" id="A0A937DJ43"/>
<sequence length="230" mass="26528">MNNTQINRIATLQVAKALGELNEEVVYVGGAVVSLYIDDLAADDVRPTKDVDITFEILSLTELEELRGELRQKGFTQHYEDEVICRFRLDDKKVDVMSTQEVGWAPANRWFKDGFEKSFSIPLEDMQIRLMPFPYFLASKFEAFKLRGGTDSRMSHDFEDIVYLLNYTSNFAAQIQSSDKEVREFLIACLQEIQEKPALQEGVMSHMYYEEQEERLAIIMDQIKVLTDGV</sequence>
<comment type="caution">
    <text evidence="1">The sequence shown here is derived from an EMBL/GenBank/DDBJ whole genome shotgun (WGS) entry which is preliminary data.</text>
</comment>
<dbReference type="RefSeq" id="WP_201920610.1">
    <property type="nucleotide sequence ID" value="NZ_JAERQG010000002.1"/>
</dbReference>